<reference evidence="7" key="1">
    <citation type="submission" date="2021-05" db="EMBL/GenBank/DDBJ databases">
        <authorList>
            <person name="Pietrasiak N."/>
            <person name="Ward R."/>
            <person name="Stajich J.E."/>
            <person name="Kurbessoian T."/>
        </authorList>
    </citation>
    <scope>NUCLEOTIDE SEQUENCE</scope>
    <source>
        <strain evidence="7">JT2-VF2</strain>
    </source>
</reference>
<name>A0A951Q0W7_9NOST</name>
<evidence type="ECO:0000256" key="3">
    <source>
        <dbReference type="ARBA" id="ARBA00023237"/>
    </source>
</evidence>
<dbReference type="GO" id="GO:0046819">
    <property type="term" value="P:protein secretion by the type V secretion system"/>
    <property type="evidence" value="ECO:0007669"/>
    <property type="project" value="TreeGrafter"/>
</dbReference>
<protein>
    <submittedName>
        <fullName evidence="7">ShlB/FhaC/HecB family hemolysin secretion/activation protein</fullName>
    </submittedName>
</protein>
<proteinExistence type="predicted"/>
<organism evidence="7 8">
    <name type="scientific">Mojavia pulchra JT2-VF2</name>
    <dbReference type="NCBI Taxonomy" id="287848"/>
    <lineage>
        <taxon>Bacteria</taxon>
        <taxon>Bacillati</taxon>
        <taxon>Cyanobacteriota</taxon>
        <taxon>Cyanophyceae</taxon>
        <taxon>Nostocales</taxon>
        <taxon>Nostocaceae</taxon>
    </lineage>
</organism>
<evidence type="ECO:0000259" key="5">
    <source>
        <dbReference type="Pfam" id="PF03865"/>
    </source>
</evidence>
<evidence type="ECO:0000313" key="7">
    <source>
        <dbReference type="EMBL" id="MBW4562858.1"/>
    </source>
</evidence>
<dbReference type="PANTHER" id="PTHR34597:SF1">
    <property type="entry name" value="HEME_HEMOPEXIN TRANSPORTER PROTEIN HUXB"/>
    <property type="match status" value="1"/>
</dbReference>
<dbReference type="Pfam" id="PF08479">
    <property type="entry name" value="POTRA_2"/>
    <property type="match status" value="1"/>
</dbReference>
<dbReference type="EMBL" id="JAHHHN010000009">
    <property type="protein sequence ID" value="MBW4562858.1"/>
    <property type="molecule type" value="Genomic_DNA"/>
</dbReference>
<dbReference type="AlphaFoldDB" id="A0A951Q0W7"/>
<comment type="caution">
    <text evidence="7">The sequence shown here is derived from an EMBL/GenBank/DDBJ whole genome shotgun (WGS) entry which is preliminary data.</text>
</comment>
<dbReference type="InterPro" id="IPR005565">
    <property type="entry name" value="Hemolysn_activator_HlyB_C"/>
</dbReference>
<keyword evidence="1" id="KW-1134">Transmembrane beta strand</keyword>
<dbReference type="GO" id="GO:0098046">
    <property type="term" value="C:type V protein secretion system complex"/>
    <property type="evidence" value="ECO:0007669"/>
    <property type="project" value="TreeGrafter"/>
</dbReference>
<evidence type="ECO:0000256" key="4">
    <source>
        <dbReference type="SAM" id="MobiDB-lite"/>
    </source>
</evidence>
<accession>A0A951Q0W7</accession>
<dbReference type="PANTHER" id="PTHR34597">
    <property type="entry name" value="SLR1661 PROTEIN"/>
    <property type="match status" value="1"/>
</dbReference>
<evidence type="ECO:0000256" key="2">
    <source>
        <dbReference type="ARBA" id="ARBA00022692"/>
    </source>
</evidence>
<evidence type="ECO:0000256" key="1">
    <source>
        <dbReference type="ARBA" id="ARBA00022452"/>
    </source>
</evidence>
<dbReference type="Proteomes" id="UP000715781">
    <property type="component" value="Unassembled WGS sequence"/>
</dbReference>
<dbReference type="Gene3D" id="2.40.160.50">
    <property type="entry name" value="membrane protein fhac: a member of the omp85/tpsb transporter family"/>
    <property type="match status" value="1"/>
</dbReference>
<evidence type="ECO:0000259" key="6">
    <source>
        <dbReference type="Pfam" id="PF08479"/>
    </source>
</evidence>
<dbReference type="Gene3D" id="3.10.20.310">
    <property type="entry name" value="membrane protein fhac"/>
    <property type="match status" value="1"/>
</dbReference>
<keyword evidence="1" id="KW-0472">Membrane</keyword>
<feature type="compositionally biased region" description="Low complexity" evidence="4">
    <location>
        <begin position="67"/>
        <end position="77"/>
    </location>
</feature>
<feature type="region of interest" description="Disordered" evidence="4">
    <location>
        <begin position="67"/>
        <end position="102"/>
    </location>
</feature>
<feature type="domain" description="Haemolysin activator HlyB C-terminal" evidence="5">
    <location>
        <begin position="258"/>
        <end position="576"/>
    </location>
</feature>
<reference evidence="7" key="2">
    <citation type="journal article" date="2022" name="Microbiol. Resour. Announc.">
        <title>Metagenome Sequencing to Explore Phylogenomics of Terrestrial Cyanobacteria.</title>
        <authorList>
            <person name="Ward R.D."/>
            <person name="Stajich J.E."/>
            <person name="Johansen J.R."/>
            <person name="Huntemann M."/>
            <person name="Clum A."/>
            <person name="Foster B."/>
            <person name="Foster B."/>
            <person name="Roux S."/>
            <person name="Palaniappan K."/>
            <person name="Varghese N."/>
            <person name="Mukherjee S."/>
            <person name="Reddy T.B.K."/>
            <person name="Daum C."/>
            <person name="Copeland A."/>
            <person name="Chen I.A."/>
            <person name="Ivanova N.N."/>
            <person name="Kyrpides N.C."/>
            <person name="Shapiro N."/>
            <person name="Eloe-Fadrosh E.A."/>
            <person name="Pietrasiak N."/>
        </authorList>
    </citation>
    <scope>NUCLEOTIDE SEQUENCE</scope>
    <source>
        <strain evidence="7">JT2-VF2</strain>
    </source>
</reference>
<dbReference type="InterPro" id="IPR051544">
    <property type="entry name" value="TPS_OM_transporter"/>
</dbReference>
<keyword evidence="3" id="KW-0998">Cell outer membrane</keyword>
<dbReference type="Pfam" id="PF03865">
    <property type="entry name" value="ShlB"/>
    <property type="match status" value="1"/>
</dbReference>
<sequence length="619" mass="67848">MSHKLHIYMVDVSPNILFREMSTLPNLINLLIFISLQLNLLTPKPLLAQTPVNPPIQDIDRQLEQQTPTTPTLPKLPNIEELFQSPPVTTPTPSTPEAVPNDLPGTIQVTSFKVVGSTAFSQKEFDRVTQEFINKPITFAQLLGVADKITELYTKGCEAENKNSDIPCYVNSGAYIPADQTFKAEGGVVTIQVVEGSLENIEVRGAKRLNPEYVRSRLALATNKPLNLKNLLQALQLLQLDPLIKSISAELGNGVNPGSSVLLVQVAEAKTFTAQISLNNNRTPGIGSFERQIQLNEANLLGLGDGLSIAYANTDGSNSADVSYQLPINARNGTVQLNYSYASSNVIEKPFNVLNIEGTSQEYGITFRQPLVQTPTKEFALGVSASHRDGDVGFLAAQIGERLPFPSPGADSNGKTKATILRFFQDWTQRSTKEVIAARSQFSLGIDALDATISQDPPDGQFFAWRGQAQWVRLLAPETLFLVRTDIQLADRVLLASEQIGLGGQSTVRGYRQDEILADNGLLATAELRYPVVRVPEIQGLLQITPFIDFGTAWNHSQPGRASLNLDTIASVGLGLLWQQSDRLTARFDWGIPLNSVSSNKNTWQENGLYFSIVYTQSF</sequence>
<evidence type="ECO:0000313" key="8">
    <source>
        <dbReference type="Proteomes" id="UP000715781"/>
    </source>
</evidence>
<feature type="domain" description="Polypeptide-transport-associated ShlB-type" evidence="6">
    <location>
        <begin position="108"/>
        <end position="154"/>
    </location>
</feature>
<gene>
    <name evidence="7" type="ORF">KME32_17255</name>
</gene>
<dbReference type="GO" id="GO:0008320">
    <property type="term" value="F:protein transmembrane transporter activity"/>
    <property type="evidence" value="ECO:0007669"/>
    <property type="project" value="TreeGrafter"/>
</dbReference>
<keyword evidence="2" id="KW-0812">Transmembrane</keyword>
<dbReference type="InterPro" id="IPR013686">
    <property type="entry name" value="Polypept-transport_assoc_ShlB"/>
</dbReference>